<proteinExistence type="predicted"/>
<dbReference type="GO" id="GO:0030199">
    <property type="term" value="P:collagen fibril organization"/>
    <property type="evidence" value="ECO:0007669"/>
    <property type="project" value="TreeGrafter"/>
</dbReference>
<dbReference type="InterPro" id="IPR052284">
    <property type="entry name" value="Collagen_mod_leprecan"/>
</dbReference>
<feature type="chain" id="PRO_5044308192" description="Leprecan-like alpha-helical domain-containing protein" evidence="4">
    <location>
        <begin position="25"/>
        <end position="408"/>
    </location>
</feature>
<gene>
    <name evidence="6" type="primary">P3H4</name>
</gene>
<dbReference type="GO" id="GO:0005518">
    <property type="term" value="F:collagen binding"/>
    <property type="evidence" value="ECO:0007669"/>
    <property type="project" value="TreeGrafter"/>
</dbReference>
<organism evidence="6 7">
    <name type="scientific">Denticeps clupeoides</name>
    <name type="common">denticle herring</name>
    <dbReference type="NCBI Taxonomy" id="299321"/>
    <lineage>
        <taxon>Eukaryota</taxon>
        <taxon>Metazoa</taxon>
        <taxon>Chordata</taxon>
        <taxon>Craniata</taxon>
        <taxon>Vertebrata</taxon>
        <taxon>Euteleostomi</taxon>
        <taxon>Actinopterygii</taxon>
        <taxon>Neopterygii</taxon>
        <taxon>Teleostei</taxon>
        <taxon>Clupei</taxon>
        <taxon>Clupeiformes</taxon>
        <taxon>Denticipitoidei</taxon>
        <taxon>Denticipitidae</taxon>
        <taxon>Denticeps</taxon>
    </lineage>
</organism>
<evidence type="ECO:0000256" key="1">
    <source>
        <dbReference type="ARBA" id="ARBA00022729"/>
    </source>
</evidence>
<evidence type="ECO:0000256" key="2">
    <source>
        <dbReference type="ARBA" id="ARBA00023180"/>
    </source>
</evidence>
<evidence type="ECO:0000259" key="5">
    <source>
        <dbReference type="Pfam" id="PF23557"/>
    </source>
</evidence>
<feature type="compositionally biased region" description="Basic and acidic residues" evidence="3">
    <location>
        <begin position="399"/>
        <end position="408"/>
    </location>
</feature>
<feature type="region of interest" description="Disordered" evidence="3">
    <location>
        <begin position="388"/>
        <end position="408"/>
    </location>
</feature>
<dbReference type="GeneTree" id="ENSGT00940000153814"/>
<dbReference type="Ensembl" id="ENSDCDT00010003272.1">
    <property type="protein sequence ID" value="ENSDCDP00010003153.1"/>
    <property type="gene ID" value="ENSDCDG00010001462.1"/>
</dbReference>
<evidence type="ECO:0000256" key="4">
    <source>
        <dbReference type="SAM" id="SignalP"/>
    </source>
</evidence>
<keyword evidence="7" id="KW-1185">Reference proteome</keyword>
<evidence type="ECO:0000256" key="3">
    <source>
        <dbReference type="SAM" id="MobiDB-lite"/>
    </source>
</evidence>
<dbReference type="PANTHER" id="PTHR13986:SF4">
    <property type="entry name" value="ENDOPLASMIC RETICULUM PROTEIN SC65"/>
    <property type="match status" value="1"/>
</dbReference>
<protein>
    <recommendedName>
        <fullName evidence="5">Leprecan-like alpha-helical domain-containing protein</fullName>
    </recommendedName>
</protein>
<dbReference type="AlphaFoldDB" id="A0AAY4A1F4"/>
<dbReference type="Pfam" id="PF23557">
    <property type="entry name" value="TPR_leprecan"/>
    <property type="match status" value="1"/>
</dbReference>
<dbReference type="InterPro" id="IPR056585">
    <property type="entry name" value="Leprecan_dom"/>
</dbReference>
<dbReference type="Proteomes" id="UP000694580">
    <property type="component" value="Chromosome 2"/>
</dbReference>
<reference evidence="6" key="2">
    <citation type="submission" date="2025-08" db="UniProtKB">
        <authorList>
            <consortium name="Ensembl"/>
        </authorList>
    </citation>
    <scope>IDENTIFICATION</scope>
</reference>
<dbReference type="GO" id="GO:0005783">
    <property type="term" value="C:endoplasmic reticulum"/>
    <property type="evidence" value="ECO:0007669"/>
    <property type="project" value="TreeGrafter"/>
</dbReference>
<sequence>MQHRNLCWFEGLVLVYLRSSVIRSAEEPPELLSVGFVYGKALDSCATENWSECVRFLELSLRLHGLLQEGAAFCSQTCAHGGQAQEDLAIRTDDLRGFWDTLMRTSCMKKCKTRFPIFLASAPSRGTLEDFRNRTPYRHLHLAYHHLNNTERAASAAHTYLQKNPGDQAMADIMSRYKASFDLDGSLTDHEQKPYERSFVQGVLLFYSEDHRGSAAGVEEAVGGYMKEYDLCAASCEGLNVLYSSTAEAHLDALRCKVQCEDTLTPNVGGFFVENFVATMYHYLQFSYHELGDVPTAVSCGSSYMLFDPNNTAIRQNMELYISHRQEWGLEQRHFVARREAVRYYNLTTAQKKMLEYAENYLRPDEATGETPKSEDAEFAGIGHHEESISATRCLAPKAKGDTGDSTT</sequence>
<evidence type="ECO:0000313" key="7">
    <source>
        <dbReference type="Proteomes" id="UP000694580"/>
    </source>
</evidence>
<feature type="domain" description="Leprecan-like alpha-helical" evidence="5">
    <location>
        <begin position="37"/>
        <end position="324"/>
    </location>
</feature>
<accession>A0AAY4A1F4</accession>
<keyword evidence="2" id="KW-0325">Glycoprotein</keyword>
<dbReference type="PANTHER" id="PTHR13986">
    <property type="entry name" value="PROTEIN LYSINE HYDROXYLATION COMPLEX COMPONENT"/>
    <property type="match status" value="1"/>
</dbReference>
<reference evidence="6 7" key="1">
    <citation type="submission" date="2020-06" db="EMBL/GenBank/DDBJ databases">
        <authorList>
            <consortium name="Wellcome Sanger Institute Data Sharing"/>
        </authorList>
    </citation>
    <scope>NUCLEOTIDE SEQUENCE [LARGE SCALE GENOMIC DNA]</scope>
</reference>
<feature type="signal peptide" evidence="4">
    <location>
        <begin position="1"/>
        <end position="24"/>
    </location>
</feature>
<keyword evidence="1 4" id="KW-0732">Signal</keyword>
<evidence type="ECO:0000313" key="6">
    <source>
        <dbReference type="Ensembl" id="ENSDCDP00010003153.1"/>
    </source>
</evidence>
<reference evidence="6" key="3">
    <citation type="submission" date="2025-09" db="UniProtKB">
        <authorList>
            <consortium name="Ensembl"/>
        </authorList>
    </citation>
    <scope>IDENTIFICATION</scope>
</reference>
<name>A0AAY4A1F4_9TELE</name>